<name>A0A4R6SZ66_9SPHI</name>
<dbReference type="Gene3D" id="3.40.50.2000">
    <property type="entry name" value="Glycogen Phosphorylase B"/>
    <property type="match status" value="2"/>
</dbReference>
<evidence type="ECO:0000256" key="1">
    <source>
        <dbReference type="ARBA" id="ARBA00022679"/>
    </source>
</evidence>
<organism evidence="3 4">
    <name type="scientific">Pedobacter metabolipauper</name>
    <dbReference type="NCBI Taxonomy" id="425513"/>
    <lineage>
        <taxon>Bacteria</taxon>
        <taxon>Pseudomonadati</taxon>
        <taxon>Bacteroidota</taxon>
        <taxon>Sphingobacteriia</taxon>
        <taxon>Sphingobacteriales</taxon>
        <taxon>Sphingobacteriaceae</taxon>
        <taxon>Pedobacter</taxon>
    </lineage>
</organism>
<accession>A0A4R6SZ66</accession>
<dbReference type="RefSeq" id="WP_133576037.1">
    <property type="nucleotide sequence ID" value="NZ_SNYC01000004.1"/>
</dbReference>
<dbReference type="OrthoDB" id="9801609at2"/>
<dbReference type="EMBL" id="SNYC01000004">
    <property type="protein sequence ID" value="TDQ09994.1"/>
    <property type="molecule type" value="Genomic_DNA"/>
</dbReference>
<dbReference type="Proteomes" id="UP000295620">
    <property type="component" value="Unassembled WGS sequence"/>
</dbReference>
<proteinExistence type="predicted"/>
<evidence type="ECO:0000313" key="4">
    <source>
        <dbReference type="Proteomes" id="UP000295620"/>
    </source>
</evidence>
<gene>
    <name evidence="3" type="ORF">ATK78_2153</name>
</gene>
<dbReference type="GO" id="GO:0016757">
    <property type="term" value="F:glycosyltransferase activity"/>
    <property type="evidence" value="ECO:0007669"/>
    <property type="project" value="TreeGrafter"/>
</dbReference>
<dbReference type="PANTHER" id="PTHR46401">
    <property type="entry name" value="GLYCOSYLTRANSFERASE WBBK-RELATED"/>
    <property type="match status" value="1"/>
</dbReference>
<dbReference type="AlphaFoldDB" id="A0A4R6SZ66"/>
<evidence type="ECO:0000259" key="2">
    <source>
        <dbReference type="Pfam" id="PF13439"/>
    </source>
</evidence>
<dbReference type="Pfam" id="PF13692">
    <property type="entry name" value="Glyco_trans_1_4"/>
    <property type="match status" value="1"/>
</dbReference>
<evidence type="ECO:0000313" key="3">
    <source>
        <dbReference type="EMBL" id="TDQ09994.1"/>
    </source>
</evidence>
<dbReference type="GO" id="GO:0009103">
    <property type="term" value="P:lipopolysaccharide biosynthetic process"/>
    <property type="evidence" value="ECO:0007669"/>
    <property type="project" value="TreeGrafter"/>
</dbReference>
<reference evidence="3 4" key="1">
    <citation type="submission" date="2019-03" db="EMBL/GenBank/DDBJ databases">
        <title>Genomic Encyclopedia of Archaeal and Bacterial Type Strains, Phase II (KMG-II): from individual species to whole genera.</title>
        <authorList>
            <person name="Goeker M."/>
        </authorList>
    </citation>
    <scope>NUCLEOTIDE SEQUENCE [LARGE SCALE GENOMIC DNA]</scope>
    <source>
        <strain evidence="3 4">DSM 19035</strain>
    </source>
</reference>
<comment type="caution">
    <text evidence="3">The sequence shown here is derived from an EMBL/GenBank/DDBJ whole genome shotgun (WGS) entry which is preliminary data.</text>
</comment>
<dbReference type="Pfam" id="PF13439">
    <property type="entry name" value="Glyco_transf_4"/>
    <property type="match status" value="1"/>
</dbReference>
<keyword evidence="1 3" id="KW-0808">Transferase</keyword>
<dbReference type="InterPro" id="IPR028098">
    <property type="entry name" value="Glyco_trans_4-like_N"/>
</dbReference>
<dbReference type="PANTHER" id="PTHR46401:SF2">
    <property type="entry name" value="GLYCOSYLTRANSFERASE WBBK-RELATED"/>
    <property type="match status" value="1"/>
</dbReference>
<feature type="domain" description="Glycosyltransferase subfamily 4-like N-terminal" evidence="2">
    <location>
        <begin position="19"/>
        <end position="175"/>
    </location>
</feature>
<dbReference type="SUPFAM" id="SSF53756">
    <property type="entry name" value="UDP-Glycosyltransferase/glycogen phosphorylase"/>
    <property type="match status" value="1"/>
</dbReference>
<sequence>MNIVVFTHPEFLPSQSMPRFAAMIVDGMRAKGHQVEIWTAAPVFYEIRPLQKFKKWLGYVDQYLIFPGDVRKKLRACSKDTLFVFTDHALGPWVPLVKDRPHVIHCHDFLAQRSAKGEIIENLTSFTGRRYQQFIHAGYAAGKNFISVSHKTKADLEEFLTIKPLRSEVVYNGLNPLFKPFPPAEARKILSRQFHISLMDGYILHVGGNQWYKNRTGVIEIYNEWRVMYPAHLPLIMIGPKPTASLLAKHEGSPYKKDIHFLSGIADDAVAQAYSGASAFLFPSLAEGFGWPIAEAMASGTQVVTTNEDPMLEVAGAAGFRIERKPAAAADQAYWARRAAVVLQEAIGLEEPEKNRSIERGFANVQRFNLEDALDRIEQIYKAVLTDDLKAT</sequence>
<protein>
    <submittedName>
        <fullName evidence="3">Glycosyltransferase involved in cell wall biosynthesis</fullName>
    </submittedName>
</protein>
<keyword evidence="4" id="KW-1185">Reference proteome</keyword>